<protein>
    <submittedName>
        <fullName evidence="2">Uncharacterized protein</fullName>
    </submittedName>
</protein>
<dbReference type="AlphaFoldDB" id="A0ABC8V536"/>
<dbReference type="Proteomes" id="UP001642360">
    <property type="component" value="Unassembled WGS sequence"/>
</dbReference>
<evidence type="ECO:0000313" key="2">
    <source>
        <dbReference type="EMBL" id="CAK9188488.1"/>
    </source>
</evidence>
<name>A0ABC8V536_9AQUA</name>
<keyword evidence="3" id="KW-1185">Reference proteome</keyword>
<dbReference type="EMBL" id="CAUOFW020010501">
    <property type="protein sequence ID" value="CAK9188488.1"/>
    <property type="molecule type" value="Genomic_DNA"/>
</dbReference>
<sequence length="99" mass="11000">MQNNRLNGVASFHQAVKTSQGQMKSCCKLVQFDLQTDLQYLLQGSVIWVLGVFHRNPRQISSFLSVPIGIPTSLLEKKEGEKSYSNPNAKGLPGMAMFD</sequence>
<accession>A0ABC8V536</accession>
<organism evidence="2 3">
    <name type="scientific">Ilex paraguariensis</name>
    <name type="common">yerba mate</name>
    <dbReference type="NCBI Taxonomy" id="185542"/>
    <lineage>
        <taxon>Eukaryota</taxon>
        <taxon>Viridiplantae</taxon>
        <taxon>Streptophyta</taxon>
        <taxon>Embryophyta</taxon>
        <taxon>Tracheophyta</taxon>
        <taxon>Spermatophyta</taxon>
        <taxon>Magnoliopsida</taxon>
        <taxon>eudicotyledons</taxon>
        <taxon>Gunneridae</taxon>
        <taxon>Pentapetalae</taxon>
        <taxon>asterids</taxon>
        <taxon>campanulids</taxon>
        <taxon>Aquifoliales</taxon>
        <taxon>Aquifoliaceae</taxon>
        <taxon>Ilex</taxon>
    </lineage>
</organism>
<comment type="caution">
    <text evidence="2">The sequence shown here is derived from an EMBL/GenBank/DDBJ whole genome shotgun (WGS) entry which is preliminary data.</text>
</comment>
<reference evidence="2 3" key="1">
    <citation type="submission" date="2024-02" db="EMBL/GenBank/DDBJ databases">
        <authorList>
            <person name="Vignale AGUSTIN F."/>
            <person name="Sosa J E."/>
            <person name="Modenutti C."/>
        </authorList>
    </citation>
    <scope>NUCLEOTIDE SEQUENCE [LARGE SCALE GENOMIC DNA]</scope>
</reference>
<evidence type="ECO:0000313" key="3">
    <source>
        <dbReference type="Proteomes" id="UP001642360"/>
    </source>
</evidence>
<proteinExistence type="predicted"/>
<evidence type="ECO:0000256" key="1">
    <source>
        <dbReference type="SAM" id="MobiDB-lite"/>
    </source>
</evidence>
<feature type="region of interest" description="Disordered" evidence="1">
    <location>
        <begin position="79"/>
        <end position="99"/>
    </location>
</feature>
<gene>
    <name evidence="2" type="ORF">ILEXP_LOCUS59170</name>
</gene>